<sequence>MKEVFRERNGGGGRKETFQDETASHLRPTTTTQSSTPPLPLPLPPPPLPPPPLAATGSWSLLERPPPLLCRDTYITGLILNTSSCIVLTRARHYANAVLRFLHELLQLCVLSSSLDRLYLQVGVSVEAQQRQEVVSFNVLWNNCGSQQGISEEQLRKVVASCDPHHEVDDDSVRLVLPVPVNGEKTV</sequence>
<proteinExistence type="predicted"/>
<accession>A0A9N7UKI7</accession>
<feature type="compositionally biased region" description="Pro residues" evidence="1">
    <location>
        <begin position="37"/>
        <end position="53"/>
    </location>
</feature>
<evidence type="ECO:0000256" key="1">
    <source>
        <dbReference type="SAM" id="MobiDB-lite"/>
    </source>
</evidence>
<dbReference type="Proteomes" id="UP001153269">
    <property type="component" value="Unassembled WGS sequence"/>
</dbReference>
<comment type="caution">
    <text evidence="2">The sequence shown here is derived from an EMBL/GenBank/DDBJ whole genome shotgun (WGS) entry which is preliminary data.</text>
</comment>
<evidence type="ECO:0000313" key="3">
    <source>
        <dbReference type="Proteomes" id="UP001153269"/>
    </source>
</evidence>
<reference evidence="2" key="1">
    <citation type="submission" date="2020-03" db="EMBL/GenBank/DDBJ databases">
        <authorList>
            <person name="Weist P."/>
        </authorList>
    </citation>
    <scope>NUCLEOTIDE SEQUENCE</scope>
</reference>
<keyword evidence="3" id="KW-1185">Reference proteome</keyword>
<name>A0A9N7UKI7_PLEPL</name>
<feature type="region of interest" description="Disordered" evidence="1">
    <location>
        <begin position="1"/>
        <end position="56"/>
    </location>
</feature>
<protein>
    <submittedName>
        <fullName evidence="2">Uncharacterized protein</fullName>
    </submittedName>
</protein>
<organism evidence="2 3">
    <name type="scientific">Pleuronectes platessa</name>
    <name type="common">European plaice</name>
    <dbReference type="NCBI Taxonomy" id="8262"/>
    <lineage>
        <taxon>Eukaryota</taxon>
        <taxon>Metazoa</taxon>
        <taxon>Chordata</taxon>
        <taxon>Craniata</taxon>
        <taxon>Vertebrata</taxon>
        <taxon>Euteleostomi</taxon>
        <taxon>Actinopterygii</taxon>
        <taxon>Neopterygii</taxon>
        <taxon>Teleostei</taxon>
        <taxon>Neoteleostei</taxon>
        <taxon>Acanthomorphata</taxon>
        <taxon>Carangaria</taxon>
        <taxon>Pleuronectiformes</taxon>
        <taxon>Pleuronectoidei</taxon>
        <taxon>Pleuronectidae</taxon>
        <taxon>Pleuronectes</taxon>
    </lineage>
</organism>
<gene>
    <name evidence="2" type="ORF">PLEPLA_LOCUS20011</name>
</gene>
<feature type="compositionally biased region" description="Polar residues" evidence="1">
    <location>
        <begin position="27"/>
        <end position="36"/>
    </location>
</feature>
<dbReference type="AlphaFoldDB" id="A0A9N7UKI7"/>
<dbReference type="EMBL" id="CADEAL010001391">
    <property type="protein sequence ID" value="CAB1431954.1"/>
    <property type="molecule type" value="Genomic_DNA"/>
</dbReference>
<evidence type="ECO:0000313" key="2">
    <source>
        <dbReference type="EMBL" id="CAB1431954.1"/>
    </source>
</evidence>
<feature type="compositionally biased region" description="Basic and acidic residues" evidence="1">
    <location>
        <begin position="1"/>
        <end position="24"/>
    </location>
</feature>